<dbReference type="AlphaFoldDB" id="A0A7R8V068"/>
<organism evidence="2 3">
    <name type="scientific">Hermetia illucens</name>
    <name type="common">Black soldier fly</name>
    <dbReference type="NCBI Taxonomy" id="343691"/>
    <lineage>
        <taxon>Eukaryota</taxon>
        <taxon>Metazoa</taxon>
        <taxon>Ecdysozoa</taxon>
        <taxon>Arthropoda</taxon>
        <taxon>Hexapoda</taxon>
        <taxon>Insecta</taxon>
        <taxon>Pterygota</taxon>
        <taxon>Neoptera</taxon>
        <taxon>Endopterygota</taxon>
        <taxon>Diptera</taxon>
        <taxon>Brachycera</taxon>
        <taxon>Stratiomyomorpha</taxon>
        <taxon>Stratiomyidae</taxon>
        <taxon>Hermetiinae</taxon>
        <taxon>Hermetia</taxon>
    </lineage>
</organism>
<keyword evidence="3" id="KW-1185">Reference proteome</keyword>
<evidence type="ECO:0000256" key="1">
    <source>
        <dbReference type="SAM" id="MobiDB-lite"/>
    </source>
</evidence>
<evidence type="ECO:0000313" key="3">
    <source>
        <dbReference type="Proteomes" id="UP000594454"/>
    </source>
</evidence>
<gene>
    <name evidence="2" type="ORF">HERILL_LOCUS11742</name>
</gene>
<dbReference type="EMBL" id="LR899012">
    <property type="protein sequence ID" value="CAD7089169.1"/>
    <property type="molecule type" value="Genomic_DNA"/>
</dbReference>
<accession>A0A7R8V068</accession>
<dbReference type="InParanoid" id="A0A7R8V068"/>
<sequence>MSGVPYYDDDEFPAVHVSLLYSPYWRGKQQQTEQKKITETSFSTTKLPEEQELFVAGDARGPETAGGSKGARIAGLNAKNMDTS</sequence>
<feature type="region of interest" description="Disordered" evidence="1">
    <location>
        <begin position="59"/>
        <end position="84"/>
    </location>
</feature>
<proteinExistence type="predicted"/>
<name>A0A7R8V068_HERIL</name>
<reference evidence="2 3" key="1">
    <citation type="submission" date="2020-11" db="EMBL/GenBank/DDBJ databases">
        <authorList>
            <person name="Wallbank WR R."/>
            <person name="Pardo Diaz C."/>
            <person name="Kozak K."/>
            <person name="Martin S."/>
            <person name="Jiggins C."/>
            <person name="Moest M."/>
            <person name="Warren A I."/>
            <person name="Generalovic N T."/>
            <person name="Byers J.R.P. K."/>
            <person name="Montejo-Kovacevich G."/>
            <person name="Yen C E."/>
        </authorList>
    </citation>
    <scope>NUCLEOTIDE SEQUENCE [LARGE SCALE GENOMIC DNA]</scope>
</reference>
<dbReference type="Proteomes" id="UP000594454">
    <property type="component" value="Chromosome 4"/>
</dbReference>
<protein>
    <submittedName>
        <fullName evidence="2">Uncharacterized protein</fullName>
    </submittedName>
</protein>
<evidence type="ECO:0000313" key="2">
    <source>
        <dbReference type="EMBL" id="CAD7089169.1"/>
    </source>
</evidence>